<keyword evidence="16" id="KW-1185">Reference proteome</keyword>
<reference evidence="13 16" key="2">
    <citation type="submission" date="2019-09" db="EMBL/GenBank/DDBJ databases">
        <title>Taxonomic organization of the family Brucellaceae based on a phylogenomic approach.</title>
        <authorList>
            <person name="Leclercq S."/>
            <person name="Cloeckaert A."/>
            <person name="Zygmunt M.S."/>
        </authorList>
    </citation>
    <scope>NUCLEOTIDE SEQUENCE [LARGE SCALE GENOMIC DNA]</scope>
    <source>
        <strain evidence="13 16">LUP23</strain>
    </source>
</reference>
<dbReference type="GO" id="GO:0015031">
    <property type="term" value="P:protein transport"/>
    <property type="evidence" value="ECO:0007669"/>
    <property type="project" value="UniProtKB-KW"/>
</dbReference>
<name>A0A256GGV1_9HYPH</name>
<feature type="region of interest" description="Disordered" evidence="10">
    <location>
        <begin position="67"/>
        <end position="194"/>
    </location>
</feature>
<evidence type="ECO:0000256" key="11">
    <source>
        <dbReference type="SAM" id="Phobius"/>
    </source>
</evidence>
<evidence type="ECO:0000256" key="2">
    <source>
        <dbReference type="ARBA" id="ARBA00006555"/>
    </source>
</evidence>
<evidence type="ECO:0000256" key="5">
    <source>
        <dbReference type="ARBA" id="ARBA00022519"/>
    </source>
</evidence>
<evidence type="ECO:0000256" key="1">
    <source>
        <dbReference type="ARBA" id="ARBA00004383"/>
    </source>
</evidence>
<feature type="compositionally biased region" description="Basic and acidic residues" evidence="10">
    <location>
        <begin position="134"/>
        <end position="157"/>
    </location>
</feature>
<protein>
    <submittedName>
        <fullName evidence="13">Energy transducer TonB</fullName>
    </submittedName>
    <submittedName>
        <fullName evidence="14">TonB family C-terminal domain protein</fullName>
    </submittedName>
</protein>
<dbReference type="PANTHER" id="PTHR33446:SF2">
    <property type="entry name" value="PROTEIN TONB"/>
    <property type="match status" value="1"/>
</dbReference>
<dbReference type="GO" id="GO:0055085">
    <property type="term" value="P:transmembrane transport"/>
    <property type="evidence" value="ECO:0007669"/>
    <property type="project" value="InterPro"/>
</dbReference>
<feature type="domain" description="TonB C-terminal" evidence="12">
    <location>
        <begin position="197"/>
        <end position="285"/>
    </location>
</feature>
<keyword evidence="6 11" id="KW-0812">Transmembrane</keyword>
<evidence type="ECO:0000256" key="3">
    <source>
        <dbReference type="ARBA" id="ARBA00022448"/>
    </source>
</evidence>
<evidence type="ECO:0000313" key="13">
    <source>
        <dbReference type="EMBL" id="KAB2703026.1"/>
    </source>
</evidence>
<evidence type="ECO:0000256" key="4">
    <source>
        <dbReference type="ARBA" id="ARBA00022475"/>
    </source>
</evidence>
<feature type="compositionally biased region" description="Low complexity" evidence="10">
    <location>
        <begin position="175"/>
        <end position="186"/>
    </location>
</feature>
<dbReference type="InterPro" id="IPR037682">
    <property type="entry name" value="TonB_C"/>
</dbReference>
<dbReference type="AlphaFoldDB" id="A0A256GGV1"/>
<keyword evidence="9 11" id="KW-0472">Membrane</keyword>
<gene>
    <name evidence="14" type="ORF">CES86_3821</name>
    <name evidence="13" type="ORF">F9L03_14745</name>
</gene>
<dbReference type="Proteomes" id="UP000216363">
    <property type="component" value="Unassembled WGS sequence"/>
</dbReference>
<dbReference type="SUPFAM" id="SSF74653">
    <property type="entry name" value="TolA/TonB C-terminal domain"/>
    <property type="match status" value="1"/>
</dbReference>
<proteinExistence type="inferred from homology"/>
<dbReference type="EMBL" id="NNRN01000055">
    <property type="protein sequence ID" value="OYR26353.1"/>
    <property type="molecule type" value="Genomic_DNA"/>
</dbReference>
<dbReference type="Proteomes" id="UP000435957">
    <property type="component" value="Unassembled WGS sequence"/>
</dbReference>
<keyword evidence="4" id="KW-1003">Cell membrane</keyword>
<organism evidence="14 15">
    <name type="scientific">Brucella lupini</name>
    <dbReference type="NCBI Taxonomy" id="255457"/>
    <lineage>
        <taxon>Bacteria</taxon>
        <taxon>Pseudomonadati</taxon>
        <taxon>Pseudomonadota</taxon>
        <taxon>Alphaproteobacteria</taxon>
        <taxon>Hyphomicrobiales</taxon>
        <taxon>Brucellaceae</taxon>
        <taxon>Brucella/Ochrobactrum group</taxon>
        <taxon>Brucella</taxon>
    </lineage>
</organism>
<reference evidence="14 15" key="1">
    <citation type="submission" date="2017-07" db="EMBL/GenBank/DDBJ databases">
        <title>Draft genome of Ochrobactrum lupini type strain LUP21.</title>
        <authorList>
            <person name="Krzyzanowska D.M."/>
            <person name="Jafra S."/>
        </authorList>
    </citation>
    <scope>NUCLEOTIDE SEQUENCE [LARGE SCALE GENOMIC DNA]</scope>
    <source>
        <strain evidence="14 15">LUP21</strain>
    </source>
</reference>
<keyword evidence="3" id="KW-0813">Transport</keyword>
<feature type="transmembrane region" description="Helical" evidence="11">
    <location>
        <begin position="17"/>
        <end position="39"/>
    </location>
</feature>
<dbReference type="PROSITE" id="PS52015">
    <property type="entry name" value="TONB_CTD"/>
    <property type="match status" value="1"/>
</dbReference>
<dbReference type="GO" id="GO:0098797">
    <property type="term" value="C:plasma membrane protein complex"/>
    <property type="evidence" value="ECO:0007669"/>
    <property type="project" value="TreeGrafter"/>
</dbReference>
<dbReference type="PANTHER" id="PTHR33446">
    <property type="entry name" value="PROTEIN TONB-RELATED"/>
    <property type="match status" value="1"/>
</dbReference>
<feature type="region of interest" description="Disordered" evidence="10">
    <location>
        <begin position="262"/>
        <end position="285"/>
    </location>
</feature>
<comment type="similarity">
    <text evidence="2">Belongs to the TonB family.</text>
</comment>
<evidence type="ECO:0000256" key="6">
    <source>
        <dbReference type="ARBA" id="ARBA00022692"/>
    </source>
</evidence>
<evidence type="ECO:0000313" key="14">
    <source>
        <dbReference type="EMBL" id="OYR26353.1"/>
    </source>
</evidence>
<keyword evidence="7" id="KW-0653">Protein transport</keyword>
<sequence>MKHIEDDRSFGNGFSEFTLWAGAGLMVLSIHVGTALWLLRDAAMVAADDMPPAAIMIELAEMPEAQVTEENEVSPDQETADASAPAENVEEPIEEPKQPEEIAQQEPEPVGDEQAEELVQLDKVEVPLPIARPKPPELEKKIVRKEEPKEKPVKQRQQEQAVSRQLNQAQAQVTQSSRNAARQSASGLFASSVSPARWQSRLMAHLERRKRYPAGAKSRREEGVVYVRFRIDETGKVLSASLACSSGFPELDSEVLSLVQRASPVPAPPPDVNRTITAPVKFSRR</sequence>
<comment type="subcellular location">
    <subcellularLocation>
        <location evidence="1">Cell inner membrane</location>
        <topology evidence="1">Single-pass membrane protein</topology>
        <orientation evidence="1">Periplasmic side</orientation>
    </subcellularLocation>
</comment>
<evidence type="ECO:0000259" key="12">
    <source>
        <dbReference type="PROSITE" id="PS52015"/>
    </source>
</evidence>
<feature type="compositionally biased region" description="Polar residues" evidence="10">
    <location>
        <begin position="161"/>
        <end position="174"/>
    </location>
</feature>
<evidence type="ECO:0000256" key="7">
    <source>
        <dbReference type="ARBA" id="ARBA00022927"/>
    </source>
</evidence>
<dbReference type="InterPro" id="IPR006260">
    <property type="entry name" value="TonB/TolA_C"/>
</dbReference>
<dbReference type="InterPro" id="IPR051045">
    <property type="entry name" value="TonB-dependent_transducer"/>
</dbReference>
<evidence type="ECO:0000313" key="16">
    <source>
        <dbReference type="Proteomes" id="UP000435957"/>
    </source>
</evidence>
<keyword evidence="5" id="KW-0997">Cell inner membrane</keyword>
<dbReference type="Pfam" id="PF03544">
    <property type="entry name" value="TonB_C"/>
    <property type="match status" value="1"/>
</dbReference>
<comment type="caution">
    <text evidence="14">The sequence shown here is derived from an EMBL/GenBank/DDBJ whole genome shotgun (WGS) entry which is preliminary data.</text>
</comment>
<dbReference type="RefSeq" id="WP_094515203.1">
    <property type="nucleotide sequence ID" value="NZ_JBHEEP010000008.1"/>
</dbReference>
<keyword evidence="8 11" id="KW-1133">Transmembrane helix</keyword>
<dbReference type="EMBL" id="WBWF01000010">
    <property type="protein sequence ID" value="KAB2703026.1"/>
    <property type="molecule type" value="Genomic_DNA"/>
</dbReference>
<dbReference type="NCBIfam" id="TIGR01352">
    <property type="entry name" value="tonB_Cterm"/>
    <property type="match status" value="1"/>
</dbReference>
<feature type="compositionally biased region" description="Acidic residues" evidence="10">
    <location>
        <begin position="67"/>
        <end position="79"/>
    </location>
</feature>
<accession>A0A256GGV1</accession>
<evidence type="ECO:0000313" key="15">
    <source>
        <dbReference type="Proteomes" id="UP000216363"/>
    </source>
</evidence>
<dbReference type="GO" id="GO:0031992">
    <property type="term" value="F:energy transducer activity"/>
    <property type="evidence" value="ECO:0007669"/>
    <property type="project" value="TreeGrafter"/>
</dbReference>
<dbReference type="Gene3D" id="3.30.1150.10">
    <property type="match status" value="1"/>
</dbReference>
<evidence type="ECO:0000256" key="10">
    <source>
        <dbReference type="SAM" id="MobiDB-lite"/>
    </source>
</evidence>
<evidence type="ECO:0000256" key="8">
    <source>
        <dbReference type="ARBA" id="ARBA00022989"/>
    </source>
</evidence>
<evidence type="ECO:0000256" key="9">
    <source>
        <dbReference type="ARBA" id="ARBA00023136"/>
    </source>
</evidence>